<gene>
    <name evidence="2" type="ordered locus">P9211_06581</name>
</gene>
<dbReference type="Proteomes" id="UP000000788">
    <property type="component" value="Chromosome"/>
</dbReference>
<protein>
    <submittedName>
        <fullName evidence="2">Uncharacterized protein</fullName>
    </submittedName>
</protein>
<dbReference type="KEGG" id="pmj:P9211_06581"/>
<keyword evidence="1" id="KW-1133">Transmembrane helix</keyword>
<dbReference type="EMBL" id="CP000878">
    <property type="protein sequence ID" value="ABX08589.1"/>
    <property type="molecule type" value="Genomic_DNA"/>
</dbReference>
<keyword evidence="1" id="KW-0472">Membrane</keyword>
<sequence length="51" mass="5580">MNLIKKEPKIAKEQIQSPLRSKSMVIGGIALSLISLGLLIFVISQKAVFNL</sequence>
<evidence type="ECO:0000313" key="2">
    <source>
        <dbReference type="EMBL" id="ABX08589.1"/>
    </source>
</evidence>
<accession>A9B9S7</accession>
<dbReference type="STRING" id="93059.P9211_06581"/>
<proteinExistence type="predicted"/>
<keyword evidence="1" id="KW-0812">Transmembrane</keyword>
<dbReference type="HOGENOM" id="CLU_3102525_0_0_3"/>
<feature type="transmembrane region" description="Helical" evidence="1">
    <location>
        <begin position="21"/>
        <end position="43"/>
    </location>
</feature>
<dbReference type="AlphaFoldDB" id="A9B9S7"/>
<evidence type="ECO:0000256" key="1">
    <source>
        <dbReference type="SAM" id="Phobius"/>
    </source>
</evidence>
<name>A9B9S7_PROM4</name>
<reference evidence="2 3" key="1">
    <citation type="journal article" date="2007" name="PLoS Genet.">
        <title>Patterns and implications of gene gain and loss in the evolution of Prochlorococcus.</title>
        <authorList>
            <person name="Kettler G.C."/>
            <person name="Martiny A.C."/>
            <person name="Huang K."/>
            <person name="Zucker J."/>
            <person name="Coleman M.L."/>
            <person name="Rodrigue S."/>
            <person name="Chen F."/>
            <person name="Lapidus A."/>
            <person name="Ferriera S."/>
            <person name="Johnson J."/>
            <person name="Steglich C."/>
            <person name="Church G.M."/>
            <person name="Richardson P."/>
            <person name="Chisholm S.W."/>
        </authorList>
    </citation>
    <scope>NUCLEOTIDE SEQUENCE [LARGE SCALE GENOMIC DNA]</scope>
    <source>
        <strain evidence="3">MIT 9211</strain>
    </source>
</reference>
<organism evidence="2 3">
    <name type="scientific">Prochlorococcus marinus (strain MIT 9211)</name>
    <dbReference type="NCBI Taxonomy" id="93059"/>
    <lineage>
        <taxon>Bacteria</taxon>
        <taxon>Bacillati</taxon>
        <taxon>Cyanobacteriota</taxon>
        <taxon>Cyanophyceae</taxon>
        <taxon>Synechococcales</taxon>
        <taxon>Prochlorococcaceae</taxon>
        <taxon>Prochlorococcus</taxon>
    </lineage>
</organism>
<keyword evidence="3" id="KW-1185">Reference proteome</keyword>
<evidence type="ECO:0000313" key="3">
    <source>
        <dbReference type="Proteomes" id="UP000000788"/>
    </source>
</evidence>